<dbReference type="PROSITE" id="PS51371">
    <property type="entry name" value="CBS"/>
    <property type="match status" value="1"/>
</dbReference>
<dbReference type="Gene3D" id="1.25.60.10">
    <property type="entry name" value="MgtE N-terminal domain-like"/>
    <property type="match status" value="1"/>
</dbReference>
<dbReference type="InterPro" id="IPR000644">
    <property type="entry name" value="CBS_dom"/>
</dbReference>
<dbReference type="InterPro" id="IPR046342">
    <property type="entry name" value="CBS_dom_sf"/>
</dbReference>
<dbReference type="Pfam" id="PF26205">
    <property type="entry name" value="SH3_actinomycetes"/>
    <property type="match status" value="1"/>
</dbReference>
<evidence type="ECO:0000259" key="2">
    <source>
        <dbReference type="PROSITE" id="PS51371"/>
    </source>
</evidence>
<evidence type="ECO:0000313" key="3">
    <source>
        <dbReference type="EMBL" id="MCP9270880.1"/>
    </source>
</evidence>
<dbReference type="SUPFAM" id="SSF50346">
    <property type="entry name" value="PRC-barrel domain"/>
    <property type="match status" value="1"/>
</dbReference>
<dbReference type="InterPro" id="IPR058838">
    <property type="entry name" value="SH3_actinomycetes"/>
</dbReference>
<protein>
    <submittedName>
        <fullName evidence="3">CBS domain-containing protein</fullName>
    </submittedName>
</protein>
<dbReference type="InterPro" id="IPR011033">
    <property type="entry name" value="PRC_barrel-like_sf"/>
</dbReference>
<dbReference type="CDD" id="cd04606">
    <property type="entry name" value="CBS_pair_Mg_transporter"/>
    <property type="match status" value="1"/>
</dbReference>
<dbReference type="SMART" id="SM00924">
    <property type="entry name" value="MgtE_N"/>
    <property type="match status" value="1"/>
</dbReference>
<proteinExistence type="predicted"/>
<organism evidence="3 4">
    <name type="scientific">Mycolicibacterium arenosum</name>
    <dbReference type="NCBI Taxonomy" id="2952157"/>
    <lineage>
        <taxon>Bacteria</taxon>
        <taxon>Bacillati</taxon>
        <taxon>Actinomycetota</taxon>
        <taxon>Actinomycetes</taxon>
        <taxon>Mycobacteriales</taxon>
        <taxon>Mycobacteriaceae</taxon>
        <taxon>Mycolicibacterium</taxon>
    </lineage>
</organism>
<dbReference type="InterPro" id="IPR006669">
    <property type="entry name" value="MgtE_transporter"/>
</dbReference>
<dbReference type="PANTHER" id="PTHR43773">
    <property type="entry name" value="MAGNESIUM TRANSPORTER MGTE"/>
    <property type="match status" value="1"/>
</dbReference>
<evidence type="ECO:0000256" key="1">
    <source>
        <dbReference type="PROSITE-ProRule" id="PRU00703"/>
    </source>
</evidence>
<dbReference type="PANTHER" id="PTHR43773:SF1">
    <property type="entry name" value="MAGNESIUM TRANSPORTER MGTE"/>
    <property type="match status" value="1"/>
</dbReference>
<feature type="domain" description="CBS" evidence="2">
    <location>
        <begin position="359"/>
        <end position="417"/>
    </location>
</feature>
<reference evidence="3 4" key="1">
    <citation type="submission" date="2022-06" db="EMBL/GenBank/DDBJ databases">
        <title>Mycolicibacterium sp. CAU 1645 isolated from seawater.</title>
        <authorList>
            <person name="Kim W."/>
        </authorList>
    </citation>
    <scope>NUCLEOTIDE SEQUENCE [LARGE SCALE GENOMIC DNA]</scope>
    <source>
        <strain evidence="3 4">CAU 1645</strain>
    </source>
</reference>
<dbReference type="SUPFAM" id="SSF158791">
    <property type="entry name" value="MgtE N-terminal domain-like"/>
    <property type="match status" value="1"/>
</dbReference>
<dbReference type="Pfam" id="PF00571">
    <property type="entry name" value="CBS"/>
    <property type="match status" value="2"/>
</dbReference>
<keyword evidence="4" id="KW-1185">Reference proteome</keyword>
<dbReference type="InterPro" id="IPR006668">
    <property type="entry name" value="Mg_transptr_MgtE_intracell_dom"/>
</dbReference>
<name>A0ABT1LVF4_9MYCO</name>
<sequence length="437" mass="47494">MVAVNRVYAARLAGMLVLGPDGESIGRVRDLVINISYGRQQPRVLGLVVELLTRRRIFVPILRVTAIEPSAVTLSTGNVSLRRFAQRPGEVLVFGQVLDSRVRVDDPELADLAGIDLVVVDLSLEQVRTRDWMVTRVAVRSHRRLGRRTTMQVVGWQHVIGLTPAALSLPGQGVAYLLEQFEGQRPIVVADAIRELPAKRRYEVVNALDDERLADVLQELPESDQAELIGQMATDRAADVLEAMDPDDAADLLGELDAARAEVLLARMDPEDSEAVSRLLQHSPDTAGGLMTSDPVVLGPGTTVAEALARVRDPDLTPALASLAFVVRSPTSTPTGRYIGCVHLQRLLREPPASLVSGMIDADLPSLEPDSSLAAVTRYFAAYNLVCAPVVDDEHHLLGAVSVDDVLDHLLPHDWRVTNEEPDLPTAELDTHQGGQS</sequence>
<dbReference type="Gene3D" id="3.10.580.10">
    <property type="entry name" value="CBS-domain"/>
    <property type="match status" value="1"/>
</dbReference>
<dbReference type="SUPFAM" id="SSF54631">
    <property type="entry name" value="CBS-domain pair"/>
    <property type="match status" value="1"/>
</dbReference>
<gene>
    <name evidence="3" type="ORF">NM203_01630</name>
</gene>
<keyword evidence="1" id="KW-0129">CBS domain</keyword>
<comment type="caution">
    <text evidence="3">The sequence shown here is derived from an EMBL/GenBank/DDBJ whole genome shotgun (WGS) entry which is preliminary data.</text>
</comment>
<dbReference type="RefSeq" id="WP_255057850.1">
    <property type="nucleotide sequence ID" value="NZ_JANDBD010000001.1"/>
</dbReference>
<dbReference type="Proteomes" id="UP001651690">
    <property type="component" value="Unassembled WGS sequence"/>
</dbReference>
<evidence type="ECO:0000313" key="4">
    <source>
        <dbReference type="Proteomes" id="UP001651690"/>
    </source>
</evidence>
<dbReference type="EMBL" id="JANDBD010000001">
    <property type="protein sequence ID" value="MCP9270880.1"/>
    <property type="molecule type" value="Genomic_DNA"/>
</dbReference>
<dbReference type="Pfam" id="PF03448">
    <property type="entry name" value="MgtE_N"/>
    <property type="match status" value="1"/>
</dbReference>
<dbReference type="InterPro" id="IPR038076">
    <property type="entry name" value="MgtE_N_sf"/>
</dbReference>
<accession>A0ABT1LVF4</accession>